<dbReference type="EMBL" id="CP011058">
    <property type="protein sequence ID" value="AJY74520.1"/>
    <property type="molecule type" value="Genomic_DNA"/>
</dbReference>
<evidence type="ECO:0000313" key="1">
    <source>
        <dbReference type="EMBL" id="AJY74520.1"/>
    </source>
</evidence>
<gene>
    <name evidence="1" type="ORF">VN24_07950</name>
</gene>
<dbReference type="OrthoDB" id="1739831at2"/>
<sequence>MNLDNCPRCGKLFAKNFRDICPSCMREIDKEYESCAEFLRKNRGAIIYEVSEHTNVSIRQITRFIREGRISLIEAYNLGYPCEVCGDMIRENNMCNSCRSRLIKEVNRLEGVNTDDSRAAASRLSYQINERLKDR</sequence>
<reference evidence="1 2" key="1">
    <citation type="journal article" date="2015" name="J. Biotechnol.">
        <title>Complete genome sequence of Paenibacillus beijingensis 7188(T) (=DSM 24997(T)), a novel rhizobacterium from jujube garden soil.</title>
        <authorList>
            <person name="Kwak Y."/>
            <person name="Shin J.H."/>
        </authorList>
    </citation>
    <scope>NUCLEOTIDE SEQUENCE [LARGE SCALE GENOMIC DNA]</scope>
    <source>
        <strain evidence="1 2">DSM 24997</strain>
    </source>
</reference>
<keyword evidence="2" id="KW-1185">Reference proteome</keyword>
<dbReference type="NCBIfam" id="TIGR03826">
    <property type="entry name" value="YvyF"/>
    <property type="match status" value="1"/>
</dbReference>
<keyword evidence="1" id="KW-0282">Flagellum</keyword>
<keyword evidence="1" id="KW-0966">Cell projection</keyword>
<dbReference type="KEGG" id="pbj:VN24_07950"/>
<evidence type="ECO:0000313" key="2">
    <source>
        <dbReference type="Proteomes" id="UP000032633"/>
    </source>
</evidence>
<dbReference type="HOGENOM" id="CLU_137779_1_0_9"/>
<proteinExistence type="predicted"/>
<keyword evidence="1" id="KW-0969">Cilium</keyword>
<dbReference type="Proteomes" id="UP000032633">
    <property type="component" value="Chromosome"/>
</dbReference>
<protein>
    <submittedName>
        <fullName evidence="1">Flagellar protein</fullName>
    </submittedName>
</protein>
<reference evidence="2" key="2">
    <citation type="submission" date="2015-03" db="EMBL/GenBank/DDBJ databases">
        <title>Genome sequence of Paenibacillus beijingensis strain DSM 24997T.</title>
        <authorList>
            <person name="Kwak Y."/>
            <person name="Shin J.-H."/>
        </authorList>
    </citation>
    <scope>NUCLEOTIDE SEQUENCE [LARGE SCALE GENOMIC DNA]</scope>
    <source>
        <strain evidence="2">DSM 24997</strain>
    </source>
</reference>
<dbReference type="RefSeq" id="WP_045669954.1">
    <property type="nucleotide sequence ID" value="NZ_CP011058.1"/>
</dbReference>
<dbReference type="InterPro" id="IPR022258">
    <property type="entry name" value="Flagellar_operon_YvyF"/>
</dbReference>
<dbReference type="STRING" id="1126833.VN24_07950"/>
<name>A0A0D5NHA6_9BACL</name>
<dbReference type="PATRIC" id="fig|1126833.4.peg.1749"/>
<accession>A0A0D5NHA6</accession>
<dbReference type="AlphaFoldDB" id="A0A0D5NHA6"/>
<organism evidence="1 2">
    <name type="scientific">Paenibacillus beijingensis</name>
    <dbReference type="NCBI Taxonomy" id="1126833"/>
    <lineage>
        <taxon>Bacteria</taxon>
        <taxon>Bacillati</taxon>
        <taxon>Bacillota</taxon>
        <taxon>Bacilli</taxon>
        <taxon>Bacillales</taxon>
        <taxon>Paenibacillaceae</taxon>
        <taxon>Paenibacillus</taxon>
    </lineage>
</organism>